<keyword evidence="2" id="KW-1133">Transmembrane helix</keyword>
<evidence type="ECO:0000256" key="1">
    <source>
        <dbReference type="SAM" id="MobiDB-lite"/>
    </source>
</evidence>
<feature type="transmembrane region" description="Helical" evidence="2">
    <location>
        <begin position="248"/>
        <end position="266"/>
    </location>
</feature>
<name>A0A1H8J2L8_9RHOB</name>
<accession>A0A1H8J2L8</accession>
<reference evidence="4 5" key="1">
    <citation type="submission" date="2016-10" db="EMBL/GenBank/DDBJ databases">
        <authorList>
            <person name="de Groot N.N."/>
        </authorList>
    </citation>
    <scope>NUCLEOTIDE SEQUENCE [LARGE SCALE GENOMIC DNA]</scope>
    <source>
        <strain evidence="4 5">DSM 11457</strain>
    </source>
</reference>
<dbReference type="AlphaFoldDB" id="A0A1H8J2L8"/>
<proteinExistence type="predicted"/>
<dbReference type="SUPFAM" id="SSF49879">
    <property type="entry name" value="SMAD/FHA domain"/>
    <property type="match status" value="1"/>
</dbReference>
<dbReference type="CDD" id="cd00060">
    <property type="entry name" value="FHA"/>
    <property type="match status" value="1"/>
</dbReference>
<dbReference type="Pfam" id="PF00498">
    <property type="entry name" value="FHA"/>
    <property type="match status" value="1"/>
</dbReference>
<feature type="region of interest" description="Disordered" evidence="1">
    <location>
        <begin position="123"/>
        <end position="193"/>
    </location>
</feature>
<keyword evidence="2" id="KW-0472">Membrane</keyword>
<feature type="compositionally biased region" description="Polar residues" evidence="1">
    <location>
        <begin position="134"/>
        <end position="158"/>
    </location>
</feature>
<dbReference type="Gene3D" id="2.60.200.20">
    <property type="match status" value="1"/>
</dbReference>
<dbReference type="RefSeq" id="WP_083398236.1">
    <property type="nucleotide sequence ID" value="NZ_FOBO01000027.1"/>
</dbReference>
<feature type="domain" description="FHA" evidence="3">
    <location>
        <begin position="271"/>
        <end position="339"/>
    </location>
</feature>
<evidence type="ECO:0000313" key="4">
    <source>
        <dbReference type="EMBL" id="SEN74869.1"/>
    </source>
</evidence>
<sequence length="369" mass="39813">MKFIRDIIGEKRQMSNGSNDISAAKEAHGLPFDELLSQSDAAPEVDVQRLDALVQDLTLEDIEMPAPENSRASELQQNEIDDFSDSLADCLAEEECASCDEQENGMDEKRVARWIAEPQYRTSDISEKAKNDMGEQTVSVSQAPLEQSVEPSESTPSALSEAHHNSGDMNQKKTVASTELPHATRPPQPALDAYRAVDVPQPAGGRGTGNKGRVKTRLLGFNSSQDTDIDPIAGGADAKPAAYTKFPLGWLIVVGGPGLGAAFTLFNGVSKIGRGKDQTVPLDFGDNSISRENHAAIAYDPAQKSFFIGHGGKANLVRRNDRPVLSTEELLAGDAITIGETILRFVPLCGPEFTWEESEKQDSPHAAND</sequence>
<evidence type="ECO:0000259" key="3">
    <source>
        <dbReference type="Pfam" id="PF00498"/>
    </source>
</evidence>
<evidence type="ECO:0000256" key="2">
    <source>
        <dbReference type="SAM" id="Phobius"/>
    </source>
</evidence>
<feature type="compositionally biased region" description="Polar residues" evidence="1">
    <location>
        <begin position="167"/>
        <end position="177"/>
    </location>
</feature>
<dbReference type="InterPro" id="IPR008984">
    <property type="entry name" value="SMAD_FHA_dom_sf"/>
</dbReference>
<evidence type="ECO:0000313" key="5">
    <source>
        <dbReference type="Proteomes" id="UP000182160"/>
    </source>
</evidence>
<dbReference type="InterPro" id="IPR000253">
    <property type="entry name" value="FHA_dom"/>
</dbReference>
<dbReference type="EMBL" id="FOBO01000027">
    <property type="protein sequence ID" value="SEN74869.1"/>
    <property type="molecule type" value="Genomic_DNA"/>
</dbReference>
<gene>
    <name evidence="4" type="ORF">SAMN04488077_12711</name>
</gene>
<organism evidence="4 5">
    <name type="scientific">Roseovarius tolerans</name>
    <dbReference type="NCBI Taxonomy" id="74031"/>
    <lineage>
        <taxon>Bacteria</taxon>
        <taxon>Pseudomonadati</taxon>
        <taxon>Pseudomonadota</taxon>
        <taxon>Alphaproteobacteria</taxon>
        <taxon>Rhodobacterales</taxon>
        <taxon>Roseobacteraceae</taxon>
        <taxon>Roseovarius</taxon>
    </lineage>
</organism>
<feature type="compositionally biased region" description="Basic and acidic residues" evidence="1">
    <location>
        <begin position="124"/>
        <end position="133"/>
    </location>
</feature>
<protein>
    <submittedName>
        <fullName evidence="4">FHA domain-containing protein</fullName>
    </submittedName>
</protein>
<dbReference type="Proteomes" id="UP000182160">
    <property type="component" value="Unassembled WGS sequence"/>
</dbReference>
<keyword evidence="2" id="KW-0812">Transmembrane</keyword>